<comment type="similarity">
    <text evidence="3">Belongs to the acetyltransferase family. RimJ subfamily.</text>
</comment>
<protein>
    <submittedName>
        <fullName evidence="5">Alanine acetyltransferase</fullName>
    </submittedName>
</protein>
<dbReference type="InterPro" id="IPR051531">
    <property type="entry name" value="N-acetyltransferase"/>
</dbReference>
<sequence>MTTTMTMTNAGASPELHSPRLLLRAPSPALCEAVRDFQLRNREHLAPWDPPQPPDFLTPEVVLARLQQGADEFAAGAALRYWFARRVAPAVLIGQIGISQLSRGPFQNASLGYSLDAHAQGQGLMHEALQAVIAELFGPRVRLHRLQAAVRPENRRSRAVLQRLGFSPIGLSRRYLFIAGAWRDHELFDLVNPAWPDDQAP</sequence>
<dbReference type="GO" id="GO:0008999">
    <property type="term" value="F:protein-N-terminal-alanine acetyltransferase activity"/>
    <property type="evidence" value="ECO:0007669"/>
    <property type="project" value="TreeGrafter"/>
</dbReference>
<dbReference type="PANTHER" id="PTHR43792:SF8">
    <property type="entry name" value="[RIBOSOMAL PROTEIN US5]-ALANINE N-ACETYLTRANSFERASE"/>
    <property type="match status" value="1"/>
</dbReference>
<organism evidence="5 6">
    <name type="scientific">Kinneretia aquatilis</name>
    <dbReference type="NCBI Taxonomy" id="2070761"/>
    <lineage>
        <taxon>Bacteria</taxon>
        <taxon>Pseudomonadati</taxon>
        <taxon>Pseudomonadota</taxon>
        <taxon>Betaproteobacteria</taxon>
        <taxon>Burkholderiales</taxon>
        <taxon>Sphaerotilaceae</taxon>
        <taxon>Roseateles</taxon>
    </lineage>
</organism>
<evidence type="ECO:0000313" key="6">
    <source>
        <dbReference type="Proteomes" id="UP000235916"/>
    </source>
</evidence>
<keyword evidence="6" id="KW-1185">Reference proteome</keyword>
<proteinExistence type="inferred from homology"/>
<name>A0A2N8KVD4_9BURK</name>
<dbReference type="InterPro" id="IPR000182">
    <property type="entry name" value="GNAT_dom"/>
</dbReference>
<keyword evidence="2" id="KW-0012">Acyltransferase</keyword>
<comment type="caution">
    <text evidence="5">The sequence shown here is derived from an EMBL/GenBank/DDBJ whole genome shotgun (WGS) entry which is preliminary data.</text>
</comment>
<dbReference type="Gene3D" id="3.40.630.30">
    <property type="match status" value="1"/>
</dbReference>
<gene>
    <name evidence="5" type="ORF">C1O66_07580</name>
</gene>
<dbReference type="EMBL" id="POSP01000003">
    <property type="protein sequence ID" value="PND37401.1"/>
    <property type="molecule type" value="Genomic_DNA"/>
</dbReference>
<evidence type="ECO:0000256" key="1">
    <source>
        <dbReference type="ARBA" id="ARBA00022679"/>
    </source>
</evidence>
<evidence type="ECO:0000256" key="3">
    <source>
        <dbReference type="ARBA" id="ARBA00038502"/>
    </source>
</evidence>
<evidence type="ECO:0000256" key="2">
    <source>
        <dbReference type="ARBA" id="ARBA00023315"/>
    </source>
</evidence>
<dbReference type="Proteomes" id="UP000235916">
    <property type="component" value="Unassembled WGS sequence"/>
</dbReference>
<reference evidence="5 6" key="1">
    <citation type="submission" date="2018-01" db="EMBL/GenBank/DDBJ databases">
        <title>Draft genome sequence of Paucibacter aquatile CR182 isolated from freshwater of the Nakdong River.</title>
        <authorList>
            <person name="Choi A."/>
            <person name="Chung E.J."/>
        </authorList>
    </citation>
    <scope>NUCLEOTIDE SEQUENCE [LARGE SCALE GENOMIC DNA]</scope>
    <source>
        <strain evidence="5 6">CR182</strain>
    </source>
</reference>
<dbReference type="PANTHER" id="PTHR43792">
    <property type="entry name" value="GNAT FAMILY, PUTATIVE (AFU_ORTHOLOGUE AFUA_3G00765)-RELATED-RELATED"/>
    <property type="match status" value="1"/>
</dbReference>
<dbReference type="Pfam" id="PF13302">
    <property type="entry name" value="Acetyltransf_3"/>
    <property type="match status" value="1"/>
</dbReference>
<keyword evidence="1 5" id="KW-0808">Transferase</keyword>
<evidence type="ECO:0000313" key="5">
    <source>
        <dbReference type="EMBL" id="PND37401.1"/>
    </source>
</evidence>
<dbReference type="AlphaFoldDB" id="A0A2N8KVD4"/>
<dbReference type="SUPFAM" id="SSF55729">
    <property type="entry name" value="Acyl-CoA N-acyltransferases (Nat)"/>
    <property type="match status" value="1"/>
</dbReference>
<dbReference type="OrthoDB" id="9801669at2"/>
<dbReference type="PROSITE" id="PS51186">
    <property type="entry name" value="GNAT"/>
    <property type="match status" value="1"/>
</dbReference>
<evidence type="ECO:0000259" key="4">
    <source>
        <dbReference type="PROSITE" id="PS51186"/>
    </source>
</evidence>
<dbReference type="InterPro" id="IPR016181">
    <property type="entry name" value="Acyl_CoA_acyltransferase"/>
</dbReference>
<dbReference type="GO" id="GO:0005737">
    <property type="term" value="C:cytoplasm"/>
    <property type="evidence" value="ECO:0007669"/>
    <property type="project" value="TreeGrafter"/>
</dbReference>
<feature type="domain" description="N-acetyltransferase" evidence="4">
    <location>
        <begin position="32"/>
        <end position="189"/>
    </location>
</feature>
<accession>A0A2N8KVD4</accession>